<gene>
    <name evidence="1" type="ORF">EDD36DRAFT_248019</name>
</gene>
<protein>
    <submittedName>
        <fullName evidence="1">Uncharacterized protein</fullName>
    </submittedName>
</protein>
<comment type="caution">
    <text evidence="1">The sequence shown here is derived from an EMBL/GenBank/DDBJ whole genome shotgun (WGS) entry which is preliminary data.</text>
</comment>
<proteinExistence type="predicted"/>
<dbReference type="Proteomes" id="UP001203852">
    <property type="component" value="Unassembled WGS sequence"/>
</dbReference>
<reference evidence="1" key="1">
    <citation type="journal article" date="2022" name="bioRxiv">
        <title>Deciphering the potential niche of two novel black yeast fungi from a biological soil crust based on their genomes, phenotypes, and melanin regulation.</title>
        <authorList>
            <consortium name="DOE Joint Genome Institute"/>
            <person name="Carr E.C."/>
            <person name="Barton Q."/>
            <person name="Grambo S."/>
            <person name="Sullivan M."/>
            <person name="Renfro C.M."/>
            <person name="Kuo A."/>
            <person name="Pangilinan J."/>
            <person name="Lipzen A."/>
            <person name="Keymanesh K."/>
            <person name="Savage E."/>
            <person name="Barry K."/>
            <person name="Grigoriev I.V."/>
            <person name="Riekhof W.R."/>
            <person name="Harris S.S."/>
        </authorList>
    </citation>
    <scope>NUCLEOTIDE SEQUENCE</scope>
    <source>
        <strain evidence="1">JF 03-4F</strain>
    </source>
</reference>
<name>A0AAN6ICY2_9EURO</name>
<dbReference type="EMBL" id="MU404354">
    <property type="protein sequence ID" value="KAI1612876.1"/>
    <property type="molecule type" value="Genomic_DNA"/>
</dbReference>
<sequence length="163" mass="18792">MGRLTHTSGLLCPSLPFSARNLLRARALDEMRLKEMRSLTDIKRKTPSASARTSCASGLSVVVATLCAKVRKDVKPSCRCTDQSDENLYRQEDDSEKYEHTYRSCHYWHRIYTPAQPHQWERGAVYSRDRHIISYHGTSFVAISLRFSSVVSCFRLYCTSRHE</sequence>
<organism evidence="1 2">
    <name type="scientific">Exophiala viscosa</name>
    <dbReference type="NCBI Taxonomy" id="2486360"/>
    <lineage>
        <taxon>Eukaryota</taxon>
        <taxon>Fungi</taxon>
        <taxon>Dikarya</taxon>
        <taxon>Ascomycota</taxon>
        <taxon>Pezizomycotina</taxon>
        <taxon>Eurotiomycetes</taxon>
        <taxon>Chaetothyriomycetidae</taxon>
        <taxon>Chaetothyriales</taxon>
        <taxon>Herpotrichiellaceae</taxon>
        <taxon>Exophiala</taxon>
    </lineage>
</organism>
<accession>A0AAN6ICY2</accession>
<dbReference type="AlphaFoldDB" id="A0AAN6ICY2"/>
<evidence type="ECO:0000313" key="1">
    <source>
        <dbReference type="EMBL" id="KAI1612876.1"/>
    </source>
</evidence>
<evidence type="ECO:0000313" key="2">
    <source>
        <dbReference type="Proteomes" id="UP001203852"/>
    </source>
</evidence>
<keyword evidence="2" id="KW-1185">Reference proteome</keyword>